<feature type="repeat" description="WD" evidence="8">
    <location>
        <begin position="250"/>
        <end position="291"/>
    </location>
</feature>
<reference evidence="10 11" key="1">
    <citation type="journal article" date="2014" name="Genome Biol. Evol.">
        <title>The genome of the myxosporean Thelohanellus kitauei shows adaptations to nutrient acquisition within its fish host.</title>
        <authorList>
            <person name="Yang Y."/>
            <person name="Xiong J."/>
            <person name="Zhou Z."/>
            <person name="Huo F."/>
            <person name="Miao W."/>
            <person name="Ran C."/>
            <person name="Liu Y."/>
            <person name="Zhang J."/>
            <person name="Feng J."/>
            <person name="Wang M."/>
            <person name="Wang M."/>
            <person name="Wang L."/>
            <person name="Yao B."/>
        </authorList>
    </citation>
    <scope>NUCLEOTIDE SEQUENCE [LARGE SCALE GENOMIC DNA]</scope>
    <source>
        <strain evidence="10">Wuqing</strain>
    </source>
</reference>
<dbReference type="PANTHER" id="PTHR19924:SF26">
    <property type="entry name" value="U3 SMALL NUCLEOLAR RNA-ASSOCIATED PROTEIN 15 HOMOLOG"/>
    <property type="match status" value="1"/>
</dbReference>
<dbReference type="InterPro" id="IPR018983">
    <property type="entry name" value="U3_snoRNA-assocProt_15_C"/>
</dbReference>
<dbReference type="InterPro" id="IPR015943">
    <property type="entry name" value="WD40/YVTN_repeat-like_dom_sf"/>
</dbReference>
<organism evidence="10 11">
    <name type="scientific">Thelohanellus kitauei</name>
    <name type="common">Myxosporean</name>
    <dbReference type="NCBI Taxonomy" id="669202"/>
    <lineage>
        <taxon>Eukaryota</taxon>
        <taxon>Metazoa</taxon>
        <taxon>Cnidaria</taxon>
        <taxon>Myxozoa</taxon>
        <taxon>Myxosporea</taxon>
        <taxon>Bivalvulida</taxon>
        <taxon>Platysporina</taxon>
        <taxon>Myxobolidae</taxon>
        <taxon>Thelohanellus</taxon>
    </lineage>
</organism>
<dbReference type="Pfam" id="PF00400">
    <property type="entry name" value="WD40"/>
    <property type="match status" value="4"/>
</dbReference>
<dbReference type="SMART" id="SM00320">
    <property type="entry name" value="WD40"/>
    <property type="match status" value="6"/>
</dbReference>
<evidence type="ECO:0000256" key="2">
    <source>
        <dbReference type="ARBA" id="ARBA00018260"/>
    </source>
</evidence>
<evidence type="ECO:0000256" key="6">
    <source>
        <dbReference type="ARBA" id="ARBA00023242"/>
    </source>
</evidence>
<dbReference type="InterPro" id="IPR001680">
    <property type="entry name" value="WD40_rpt"/>
</dbReference>
<dbReference type="InterPro" id="IPR036322">
    <property type="entry name" value="WD40_repeat_dom_sf"/>
</dbReference>
<comment type="subcellular location">
    <subcellularLocation>
        <location evidence="1">Nucleus</location>
        <location evidence="1">Nucleolus</location>
    </subcellularLocation>
</comment>
<dbReference type="PANTHER" id="PTHR19924">
    <property type="entry name" value="UTP15 U3 SMALL NUCLEOLAR RNA-ASSOCIATED PROTEIN 15 FAMILY MEMBER"/>
    <property type="match status" value="1"/>
</dbReference>
<comment type="function">
    <text evidence="7">Ribosome biogenesis factor. Involved in nucleolar processing of pre-18S ribosomal RNA. Required for optimal pre-ribosomal RNA transcription by RNA polymerase I. Part of the small subunit (SSU) processome, first precursor of the small eukaryotic ribosomal subunit. During the assembly of the SSU processome in the nucleolus, many ribosome biogenesis factors, an RNA chaperone and ribosomal proteins associate with the nascent pre-rRNA and work in concert to generate RNA folding, modifications, rearrangements and cleavage as well as targeted degradation of pre-ribosomal RNA by the RNA exosome.</text>
</comment>
<keyword evidence="6" id="KW-0539">Nucleus</keyword>
<dbReference type="Gene3D" id="2.130.10.10">
    <property type="entry name" value="YVTN repeat-like/Quinoprotein amine dehydrogenase"/>
    <property type="match status" value="2"/>
</dbReference>
<gene>
    <name evidence="10" type="ORF">RF11_06193</name>
</gene>
<evidence type="ECO:0000256" key="3">
    <source>
        <dbReference type="ARBA" id="ARBA00022552"/>
    </source>
</evidence>
<dbReference type="GO" id="GO:0005730">
    <property type="term" value="C:nucleolus"/>
    <property type="evidence" value="ECO:0007669"/>
    <property type="project" value="UniProtKB-SubCell"/>
</dbReference>
<evidence type="ECO:0000256" key="8">
    <source>
        <dbReference type="PROSITE-ProRule" id="PRU00221"/>
    </source>
</evidence>
<name>A0A0C2J3N1_THEKT</name>
<dbReference type="SUPFAM" id="SSF50978">
    <property type="entry name" value="WD40 repeat-like"/>
    <property type="match status" value="1"/>
</dbReference>
<dbReference type="Pfam" id="PF09384">
    <property type="entry name" value="UTP15_C"/>
    <property type="match status" value="1"/>
</dbReference>
<sequence>MEDQPSVAFKKLHVVRSSVFQKPNQVRSWWKKLTNPTIYKHSDVITDMDCCPTSPYNYTCCSSNKCTTYHGATNDIIRVYTGSNEYLSVSYRSDGNLVACGSSSGYVDIYDEQHSMNHPLRTIKAHKSGVHVVKFSTDRTQLVTGCGEGWLKLWDIASSKSLSTSHLHTQRVKCASVFGNNPSIFITGSYDHNIRMIDWRTKDVVTLTIAHETPVENLALHSNGLLLLSCGGTFVNVWDLNMNASCVHRINAHSKTVTSLAFSHSCSYFHSSGLDSNIKSYNMQTFEKLDSVRYTDPIIKICITDNDRRVMACLLNNVDNYGLLYVKSHKTAEKTTVTTNEDTLDVNKSFFKRYFHDTSEIHQIDKIRRPETVKYQPYEMFLRKFEYIKAFGYVFNKKHNLEAGIVIEVMKELMRRSALFSAMKGAYFHSIISMLSFINRNIMKPQHTIFLVKLTNFYLDHRRKLPNLENGLQNHENFIKYSAELEKLMKILNLEMKCFKPTFEILGALDLIENISMIPQAIQNGHQLDQ</sequence>
<evidence type="ECO:0000259" key="9">
    <source>
        <dbReference type="Pfam" id="PF09384"/>
    </source>
</evidence>
<protein>
    <recommendedName>
        <fullName evidence="2">U3 small nucleolar RNA-associated protein 15 homolog</fullName>
    </recommendedName>
</protein>
<keyword evidence="3" id="KW-0698">rRNA processing</keyword>
<feature type="domain" description="U3 small nucleolar RNA-associated protein 15 C-terminal" evidence="9">
    <location>
        <begin position="367"/>
        <end position="512"/>
    </location>
</feature>
<keyword evidence="4 8" id="KW-0853">WD repeat</keyword>
<proteinExistence type="predicted"/>
<evidence type="ECO:0000256" key="5">
    <source>
        <dbReference type="ARBA" id="ARBA00022737"/>
    </source>
</evidence>
<feature type="repeat" description="WD" evidence="8">
    <location>
        <begin position="123"/>
        <end position="164"/>
    </location>
</feature>
<evidence type="ECO:0000256" key="4">
    <source>
        <dbReference type="ARBA" id="ARBA00022574"/>
    </source>
</evidence>
<evidence type="ECO:0000313" key="11">
    <source>
        <dbReference type="Proteomes" id="UP000031668"/>
    </source>
</evidence>
<dbReference type="OMA" id="ATYQVVH"/>
<evidence type="ECO:0000256" key="7">
    <source>
        <dbReference type="ARBA" id="ARBA00045437"/>
    </source>
</evidence>
<keyword evidence="5" id="KW-0677">Repeat</keyword>
<evidence type="ECO:0000313" key="10">
    <source>
        <dbReference type="EMBL" id="KII63657.1"/>
    </source>
</evidence>
<dbReference type="EMBL" id="JWZT01004623">
    <property type="protein sequence ID" value="KII63657.1"/>
    <property type="molecule type" value="Genomic_DNA"/>
</dbReference>
<accession>A0A0C2J3N1</accession>
<dbReference type="GO" id="GO:0006364">
    <property type="term" value="P:rRNA processing"/>
    <property type="evidence" value="ECO:0007669"/>
    <property type="project" value="UniProtKB-KW"/>
</dbReference>
<dbReference type="PROSITE" id="PS50082">
    <property type="entry name" value="WD_REPEATS_2"/>
    <property type="match status" value="2"/>
</dbReference>
<dbReference type="AlphaFoldDB" id="A0A0C2J3N1"/>
<comment type="caution">
    <text evidence="10">The sequence shown here is derived from an EMBL/GenBank/DDBJ whole genome shotgun (WGS) entry which is preliminary data.</text>
</comment>
<evidence type="ECO:0000256" key="1">
    <source>
        <dbReference type="ARBA" id="ARBA00004604"/>
    </source>
</evidence>
<keyword evidence="11" id="KW-1185">Reference proteome</keyword>
<dbReference type="GO" id="GO:0045943">
    <property type="term" value="P:positive regulation of transcription by RNA polymerase I"/>
    <property type="evidence" value="ECO:0007669"/>
    <property type="project" value="TreeGrafter"/>
</dbReference>
<dbReference type="Proteomes" id="UP000031668">
    <property type="component" value="Unassembled WGS sequence"/>
</dbReference>
<dbReference type="OrthoDB" id="431715at2759"/>
<dbReference type="PROSITE" id="PS50294">
    <property type="entry name" value="WD_REPEATS_REGION"/>
    <property type="match status" value="1"/>
</dbReference>